<dbReference type="VEuPathDB" id="TriTrypDB:ADEAN_000526300"/>
<dbReference type="EMBL" id="LR877153">
    <property type="protein sequence ID" value="CAD2217783.1"/>
    <property type="molecule type" value="Genomic_DNA"/>
</dbReference>
<evidence type="ECO:0000313" key="1">
    <source>
        <dbReference type="EMBL" id="CAD2217783.1"/>
    </source>
</evidence>
<reference evidence="1 2" key="1">
    <citation type="submission" date="2020-08" db="EMBL/GenBank/DDBJ databases">
        <authorList>
            <person name="Newling K."/>
            <person name="Davey J."/>
            <person name="Forrester S."/>
        </authorList>
    </citation>
    <scope>NUCLEOTIDE SEQUENCE [LARGE SCALE GENOMIC DNA]</scope>
    <source>
        <strain evidence="2">Crithidia deanei Carvalho (ATCC PRA-265)</strain>
    </source>
</reference>
<dbReference type="Proteomes" id="UP000515908">
    <property type="component" value="Chromosome 09"/>
</dbReference>
<organism evidence="1 2">
    <name type="scientific">Angomonas deanei</name>
    <dbReference type="NCBI Taxonomy" id="59799"/>
    <lineage>
        <taxon>Eukaryota</taxon>
        <taxon>Discoba</taxon>
        <taxon>Euglenozoa</taxon>
        <taxon>Kinetoplastea</taxon>
        <taxon>Metakinetoplastina</taxon>
        <taxon>Trypanosomatida</taxon>
        <taxon>Trypanosomatidae</taxon>
        <taxon>Strigomonadinae</taxon>
        <taxon>Angomonas</taxon>
    </lineage>
</organism>
<sequence>MPSLWVGTNVSSTCCVAPCLTAGGGEEPLDMGETASPQPFPITLDSSSSSIDSAEWAANRLSCVPWGELARRPSPCRCCCLHRSMTCAGESSP</sequence>
<proteinExistence type="predicted"/>
<keyword evidence="2" id="KW-1185">Reference proteome</keyword>
<dbReference type="AlphaFoldDB" id="A0A7G2CGG4"/>
<gene>
    <name evidence="1" type="ORF">ADEAN_000526300</name>
</gene>
<evidence type="ECO:0000313" key="2">
    <source>
        <dbReference type="Proteomes" id="UP000515908"/>
    </source>
</evidence>
<name>A0A7G2CGG4_9TRYP</name>
<accession>A0A7G2CGG4</accession>
<protein>
    <submittedName>
        <fullName evidence="1">Uncharacterized protein</fullName>
    </submittedName>
</protein>